<feature type="domain" description="PapC-like C-terminal" evidence="2">
    <location>
        <begin position="770"/>
        <end position="823"/>
    </location>
</feature>
<feature type="signal peptide" evidence="1">
    <location>
        <begin position="1"/>
        <end position="30"/>
    </location>
</feature>
<dbReference type="GO" id="GO:0009279">
    <property type="term" value="C:cell outer membrane"/>
    <property type="evidence" value="ECO:0007669"/>
    <property type="project" value="TreeGrafter"/>
</dbReference>
<dbReference type="GO" id="GO:0015473">
    <property type="term" value="F:fimbrial usher porin activity"/>
    <property type="evidence" value="ECO:0007669"/>
    <property type="project" value="InterPro"/>
</dbReference>
<dbReference type="Gene3D" id="2.60.40.3110">
    <property type="match status" value="1"/>
</dbReference>
<gene>
    <name evidence="3" type="ORF">AWB65_01744</name>
</gene>
<dbReference type="AlphaFoldDB" id="A0A158GAB8"/>
<keyword evidence="1" id="KW-0732">Signal</keyword>
<dbReference type="Proteomes" id="UP000054977">
    <property type="component" value="Unassembled WGS sequence"/>
</dbReference>
<dbReference type="InterPro" id="IPR025949">
    <property type="entry name" value="PapC-like_C"/>
</dbReference>
<evidence type="ECO:0000259" key="2">
    <source>
        <dbReference type="Pfam" id="PF13953"/>
    </source>
</evidence>
<dbReference type="GO" id="GO:0009297">
    <property type="term" value="P:pilus assembly"/>
    <property type="evidence" value="ECO:0007669"/>
    <property type="project" value="InterPro"/>
</dbReference>
<dbReference type="Pfam" id="PF00577">
    <property type="entry name" value="Usher"/>
    <property type="match status" value="1"/>
</dbReference>
<evidence type="ECO:0000256" key="1">
    <source>
        <dbReference type="SAM" id="SignalP"/>
    </source>
</evidence>
<evidence type="ECO:0000313" key="3">
    <source>
        <dbReference type="EMBL" id="SAL28962.1"/>
    </source>
</evidence>
<keyword evidence="4" id="KW-1185">Reference proteome</keyword>
<organism evidence="3 4">
    <name type="scientific">Caballeronia humi</name>
    <dbReference type="NCBI Taxonomy" id="326474"/>
    <lineage>
        <taxon>Bacteria</taxon>
        <taxon>Pseudomonadati</taxon>
        <taxon>Pseudomonadota</taxon>
        <taxon>Betaproteobacteria</taxon>
        <taxon>Burkholderiales</taxon>
        <taxon>Burkholderiaceae</taxon>
        <taxon>Caballeronia</taxon>
    </lineage>
</organism>
<dbReference type="Pfam" id="PF13953">
    <property type="entry name" value="PapC_C"/>
    <property type="match status" value="1"/>
</dbReference>
<comment type="caution">
    <text evidence="3">The sequence shown here is derived from an EMBL/GenBank/DDBJ whole genome shotgun (WGS) entry which is preliminary data.</text>
</comment>
<dbReference type="InterPro" id="IPR000015">
    <property type="entry name" value="Fimb_usher"/>
</dbReference>
<sequence>MRRRSPRPSSPGALCWTWTVCALAAGAAHAQEAEQHAALDAQLLAQVTPPSLAIPPSAPIPATAPARGELYLEVTINGASTQQIAQFFATDQMIYTTPGELRDLGIRTDDLSADANGRVALGLIPGLRYTFRPERQRIDLQVTDERRVPAALRNASPRPPVSASGTGLVFNYEASVQTNSPTQYGLYSEQRFFYPGGILDNTGTAYWYTNQHRYVRLDTSWSHSDPDSMVTTRVGDTISSSLAWTRPVRMGGAQVSRDFGLRPDLITYPVPTLAGSAAVPSAVDLYVNNVRQFSGAAPSGPFVINAVPTINGAGEAVIVTRDVLGRSVMTTVSLYIDSRLLSPGLTDFSVEAGFVRRNYALNSFDYAGEPSLSASLRRGITDHLTLEAHGEATRGVYNGGMGVLVEVGRAGVFNFSVAGSAGNGGNTAPPPNYYGSGFVGGGFVPIGVNTGIVNNGNPTGATPTPGGSGVQVAAGWQWRLPDVSIDLQAQKASPHYSDLASAEGTPVPRTTYRATVAAPFRVFDLSSTASASWVGLNDPYYGNSKIGSLAYTVTLPRSMSLSASVYHDFGDTKNTGLFVALSFPLGGEINASVDVGSDHGKPLFGAAVTKTADYGGGFGWQVQTSRQNDVQQSLAQGGYRGKYGDLLATVANVQSRVYGELDASGSFVVMAGDVLAGRRIDDAFALISTDGVPNVPVLHENRVIGETNGAGHLLVPDLIAYEPNHLAIDPLGLPADTTVATTQLNLAPQSRAGVLARFPLHGFSGAQLLLVDPAGKPLPPGTVLAHQGTGKRYVVGYDGLAFVDDLRDANTLQATLPDTSCEIVVPFAAKRNTLPTIGPLTCKPEAR</sequence>
<feature type="chain" id="PRO_5011112034" evidence="1">
    <location>
        <begin position="31"/>
        <end position="847"/>
    </location>
</feature>
<proteinExistence type="predicted"/>
<dbReference type="RefSeq" id="WP_235007555.1">
    <property type="nucleotide sequence ID" value="NZ_FCNW02000005.1"/>
</dbReference>
<evidence type="ECO:0000313" key="4">
    <source>
        <dbReference type="Proteomes" id="UP000054977"/>
    </source>
</evidence>
<dbReference type="PANTHER" id="PTHR30451:SF5">
    <property type="entry name" value="SLR0019 PROTEIN"/>
    <property type="match status" value="1"/>
</dbReference>
<dbReference type="EMBL" id="FCNW02000005">
    <property type="protein sequence ID" value="SAL28962.1"/>
    <property type="molecule type" value="Genomic_DNA"/>
</dbReference>
<dbReference type="STRING" id="326474.AWB65_01744"/>
<accession>A0A158GAB8</accession>
<name>A0A158GAB8_9BURK</name>
<dbReference type="InterPro" id="IPR042186">
    <property type="entry name" value="FimD_plug_dom"/>
</dbReference>
<dbReference type="Gene3D" id="2.60.40.2610">
    <property type="entry name" value="Outer membrane usher protein FimD, plug domain"/>
    <property type="match status" value="1"/>
</dbReference>
<dbReference type="PANTHER" id="PTHR30451">
    <property type="entry name" value="OUTER MEMBRANE USHER PROTEIN"/>
    <property type="match status" value="1"/>
</dbReference>
<reference evidence="3" key="1">
    <citation type="submission" date="2016-01" db="EMBL/GenBank/DDBJ databases">
        <authorList>
            <person name="Peeters C."/>
        </authorList>
    </citation>
    <scope>NUCLEOTIDE SEQUENCE [LARGE SCALE GENOMIC DNA]</scope>
    <source>
        <strain evidence="3">LMG 22934</strain>
    </source>
</reference>
<protein>
    <submittedName>
        <fullName evidence="3">Fimbrial biogenesis outer membrane usher protein</fullName>
    </submittedName>
</protein>